<organism evidence="2 3">
    <name type="scientific">Pristionchus entomophagus</name>
    <dbReference type="NCBI Taxonomy" id="358040"/>
    <lineage>
        <taxon>Eukaryota</taxon>
        <taxon>Metazoa</taxon>
        <taxon>Ecdysozoa</taxon>
        <taxon>Nematoda</taxon>
        <taxon>Chromadorea</taxon>
        <taxon>Rhabditida</taxon>
        <taxon>Rhabditina</taxon>
        <taxon>Diplogasteromorpha</taxon>
        <taxon>Diplogasteroidea</taxon>
        <taxon>Neodiplogasteridae</taxon>
        <taxon>Pristionchus</taxon>
    </lineage>
</organism>
<comment type="caution">
    <text evidence="2">The sequence shown here is derived from an EMBL/GenBank/DDBJ whole genome shotgun (WGS) entry which is preliminary data.</text>
</comment>
<keyword evidence="1" id="KW-1133">Transmembrane helix</keyword>
<dbReference type="Proteomes" id="UP001432027">
    <property type="component" value="Unassembled WGS sequence"/>
</dbReference>
<proteinExistence type="predicted"/>
<sequence>MNASQCAIFHELSVNLDYHVLIAIKSGLCLAAAIRVSKQWKSYGVRFLVHSNTKILFRFYYLLNIHYSLVFGFLFLGEFVRLRFDCFLVDFRYLLLTRCVGISSIVASHHVILVISFERLYSSFFPAHFERNSSKSLAVFLALTATISSYAYSIMKLSDDFRLFYAEILLAFPNPKIPQNQEGFDALMRTMVVSTFISLIMFLIDLRMNFFRKSSSLSSLAVSYQISENRRIVLTLLPIELTEAMLGFITSFAQLAFGKFIPNPTPIEHQMFLELSTIVQHFPLILSFIVQYSMKQSPLPSPPINMSLERLYS</sequence>
<dbReference type="EMBL" id="BTSX01000004">
    <property type="protein sequence ID" value="GMS93224.1"/>
    <property type="molecule type" value="Genomic_DNA"/>
</dbReference>
<accession>A0AAV5TFJ4</accession>
<evidence type="ECO:0000313" key="2">
    <source>
        <dbReference type="EMBL" id="GMS93224.1"/>
    </source>
</evidence>
<keyword evidence="3" id="KW-1185">Reference proteome</keyword>
<evidence type="ECO:0008006" key="4">
    <source>
        <dbReference type="Google" id="ProtNLM"/>
    </source>
</evidence>
<protein>
    <recommendedName>
        <fullName evidence="4">G protein-coupled receptor</fullName>
    </recommendedName>
</protein>
<feature type="transmembrane region" description="Helical" evidence="1">
    <location>
        <begin position="186"/>
        <end position="204"/>
    </location>
</feature>
<dbReference type="InterPro" id="IPR053286">
    <property type="entry name" value="Nematode_rcpt-like_srab"/>
</dbReference>
<dbReference type="PANTHER" id="PTHR46561:SF11">
    <property type="entry name" value="SERPENTINE RECEPTOR CLASS ALPHA_BETA-14"/>
    <property type="match status" value="1"/>
</dbReference>
<feature type="transmembrane region" description="Helical" evidence="1">
    <location>
        <begin position="18"/>
        <end position="34"/>
    </location>
</feature>
<keyword evidence="1" id="KW-0812">Transmembrane</keyword>
<dbReference type="PANTHER" id="PTHR46561">
    <property type="entry name" value="SERPENTINE RECEPTOR, CLASS AB (CLASS A-LIKE)-RELATED"/>
    <property type="match status" value="1"/>
</dbReference>
<feature type="non-terminal residue" evidence="2">
    <location>
        <position position="313"/>
    </location>
</feature>
<evidence type="ECO:0000256" key="1">
    <source>
        <dbReference type="SAM" id="Phobius"/>
    </source>
</evidence>
<feature type="transmembrane region" description="Helical" evidence="1">
    <location>
        <begin position="137"/>
        <end position="155"/>
    </location>
</feature>
<feature type="transmembrane region" description="Helical" evidence="1">
    <location>
        <begin position="95"/>
        <end position="117"/>
    </location>
</feature>
<dbReference type="AlphaFoldDB" id="A0AAV5TFJ4"/>
<gene>
    <name evidence="2" type="ORF">PENTCL1PPCAC_15399</name>
</gene>
<feature type="transmembrane region" description="Helical" evidence="1">
    <location>
        <begin position="55"/>
        <end position="75"/>
    </location>
</feature>
<evidence type="ECO:0000313" key="3">
    <source>
        <dbReference type="Proteomes" id="UP001432027"/>
    </source>
</evidence>
<keyword evidence="1" id="KW-0472">Membrane</keyword>
<name>A0AAV5TFJ4_9BILA</name>
<reference evidence="2" key="1">
    <citation type="submission" date="2023-10" db="EMBL/GenBank/DDBJ databases">
        <title>Genome assembly of Pristionchus species.</title>
        <authorList>
            <person name="Yoshida K."/>
            <person name="Sommer R.J."/>
        </authorList>
    </citation>
    <scope>NUCLEOTIDE SEQUENCE</scope>
    <source>
        <strain evidence="2">RS0144</strain>
    </source>
</reference>